<accession>A0A9D2MXF1</accession>
<dbReference type="Proteomes" id="UP000826793">
    <property type="component" value="Unassembled WGS sequence"/>
</dbReference>
<comment type="caution">
    <text evidence="2">The sequence shown here is derived from an EMBL/GenBank/DDBJ whole genome shotgun (WGS) entry which is preliminary data.</text>
</comment>
<protein>
    <submittedName>
        <fullName evidence="2">Uncharacterized protein</fullName>
    </submittedName>
</protein>
<proteinExistence type="predicted"/>
<sequence length="48" mass="5656">MTFSELFQNDLGLDDLPEEVRAAVEERQDQQFHQQDYLSLPKNPRPLP</sequence>
<reference evidence="2" key="2">
    <citation type="submission" date="2021-04" db="EMBL/GenBank/DDBJ databases">
        <authorList>
            <person name="Gilroy R."/>
        </authorList>
    </citation>
    <scope>NUCLEOTIDE SEQUENCE</scope>
    <source>
        <strain evidence="2">CHK185-1770</strain>
    </source>
</reference>
<evidence type="ECO:0000313" key="3">
    <source>
        <dbReference type="Proteomes" id="UP000826793"/>
    </source>
</evidence>
<dbReference type="AlphaFoldDB" id="A0A9D2MXF1"/>
<feature type="region of interest" description="Disordered" evidence="1">
    <location>
        <begin position="26"/>
        <end position="48"/>
    </location>
</feature>
<organism evidence="2 3">
    <name type="scientific">Candidatus Acutalibacter pullicola</name>
    <dbReference type="NCBI Taxonomy" id="2838417"/>
    <lineage>
        <taxon>Bacteria</taxon>
        <taxon>Bacillati</taxon>
        <taxon>Bacillota</taxon>
        <taxon>Clostridia</taxon>
        <taxon>Eubacteriales</taxon>
        <taxon>Acutalibacteraceae</taxon>
        <taxon>Acutalibacter</taxon>
    </lineage>
</organism>
<evidence type="ECO:0000313" key="2">
    <source>
        <dbReference type="EMBL" id="HJB98351.1"/>
    </source>
</evidence>
<gene>
    <name evidence="2" type="ORF">H9710_07210</name>
</gene>
<reference evidence="2" key="1">
    <citation type="journal article" date="2021" name="PeerJ">
        <title>Extensive microbial diversity within the chicken gut microbiome revealed by metagenomics and culture.</title>
        <authorList>
            <person name="Gilroy R."/>
            <person name="Ravi A."/>
            <person name="Getino M."/>
            <person name="Pursley I."/>
            <person name="Horton D.L."/>
            <person name="Alikhan N.F."/>
            <person name="Baker D."/>
            <person name="Gharbi K."/>
            <person name="Hall N."/>
            <person name="Watson M."/>
            <person name="Adriaenssens E.M."/>
            <person name="Foster-Nyarko E."/>
            <person name="Jarju S."/>
            <person name="Secka A."/>
            <person name="Antonio M."/>
            <person name="Oren A."/>
            <person name="Chaudhuri R.R."/>
            <person name="La Ragione R."/>
            <person name="Hildebrand F."/>
            <person name="Pallen M.J."/>
        </authorList>
    </citation>
    <scope>NUCLEOTIDE SEQUENCE</scope>
    <source>
        <strain evidence="2">CHK185-1770</strain>
    </source>
</reference>
<name>A0A9D2MXF1_9FIRM</name>
<dbReference type="EMBL" id="DWXG01000055">
    <property type="protein sequence ID" value="HJB98351.1"/>
    <property type="molecule type" value="Genomic_DNA"/>
</dbReference>
<evidence type="ECO:0000256" key="1">
    <source>
        <dbReference type="SAM" id="MobiDB-lite"/>
    </source>
</evidence>